<feature type="transmembrane region" description="Helical" evidence="1">
    <location>
        <begin position="37"/>
        <end position="58"/>
    </location>
</feature>
<accession>A0A1F2UWP2</accession>
<name>A0A1F2UWP2_9ACTN</name>
<protein>
    <submittedName>
        <fullName evidence="2">Uncharacterized protein</fullName>
    </submittedName>
</protein>
<proteinExistence type="predicted"/>
<evidence type="ECO:0000256" key="1">
    <source>
        <dbReference type="SAM" id="Phobius"/>
    </source>
</evidence>
<evidence type="ECO:0000313" key="2">
    <source>
        <dbReference type="EMBL" id="OFW35073.1"/>
    </source>
</evidence>
<comment type="caution">
    <text evidence="2">The sequence shown here is derived from an EMBL/GenBank/DDBJ whole genome shotgun (WGS) entry which is preliminary data.</text>
</comment>
<evidence type="ECO:0000313" key="3">
    <source>
        <dbReference type="Proteomes" id="UP000178086"/>
    </source>
</evidence>
<feature type="transmembrane region" description="Helical" evidence="1">
    <location>
        <begin position="6"/>
        <end position="25"/>
    </location>
</feature>
<keyword evidence="1" id="KW-0812">Transmembrane</keyword>
<dbReference type="AlphaFoldDB" id="A0A1F2UWP2"/>
<reference evidence="2 3" key="1">
    <citation type="journal article" date="2016" name="Nat. Commun.">
        <title>Thousands of microbial genomes shed light on interconnected biogeochemical processes in an aquifer system.</title>
        <authorList>
            <person name="Anantharaman K."/>
            <person name="Brown C.T."/>
            <person name="Hug L.A."/>
            <person name="Sharon I."/>
            <person name="Castelle C.J."/>
            <person name="Probst A.J."/>
            <person name="Thomas B.C."/>
            <person name="Singh A."/>
            <person name="Wilkins M.J."/>
            <person name="Karaoz U."/>
            <person name="Brodie E.L."/>
            <person name="Williams K.H."/>
            <person name="Hubbard S.S."/>
            <person name="Banfield J.F."/>
        </authorList>
    </citation>
    <scope>NUCLEOTIDE SEQUENCE [LARGE SCALE GENOMIC DNA]</scope>
</reference>
<dbReference type="EMBL" id="MELI01000024">
    <property type="protein sequence ID" value="OFW35073.1"/>
    <property type="molecule type" value="Genomic_DNA"/>
</dbReference>
<sequence length="62" mass="7121">MASNRIMFLILWIILTICTMFAFRLSKKEVRSVSWQLRLGFSAFTSLFMATIVLSAIYDIGP</sequence>
<keyword evidence="1" id="KW-0472">Membrane</keyword>
<organism evidence="2 3">
    <name type="scientific">Candidatus Aquicultor primus</name>
    <dbReference type="NCBI Taxonomy" id="1797195"/>
    <lineage>
        <taxon>Bacteria</taxon>
        <taxon>Bacillati</taxon>
        <taxon>Actinomycetota</taxon>
        <taxon>Candidatus Aquicultoria</taxon>
        <taxon>Candidatus Aquicultorales</taxon>
        <taxon>Candidatus Aquicultoraceae</taxon>
        <taxon>Candidatus Aquicultor</taxon>
    </lineage>
</organism>
<gene>
    <name evidence="2" type="ORF">A2074_07465</name>
</gene>
<dbReference type="Proteomes" id="UP000178086">
    <property type="component" value="Unassembled WGS sequence"/>
</dbReference>
<keyword evidence="1" id="KW-1133">Transmembrane helix</keyword>